<dbReference type="InterPro" id="IPR001763">
    <property type="entry name" value="Rhodanese-like_dom"/>
</dbReference>
<feature type="non-terminal residue" evidence="2">
    <location>
        <position position="1"/>
    </location>
</feature>
<feature type="domain" description="Rhodanese" evidence="1">
    <location>
        <begin position="34"/>
        <end position="123"/>
    </location>
</feature>
<dbReference type="EMBL" id="BARS01012632">
    <property type="protein sequence ID" value="GAF88512.1"/>
    <property type="molecule type" value="Genomic_DNA"/>
</dbReference>
<dbReference type="PROSITE" id="PS50206">
    <property type="entry name" value="RHODANESE_3"/>
    <property type="match status" value="1"/>
</dbReference>
<protein>
    <recommendedName>
        <fullName evidence="1">Rhodanese domain-containing protein</fullName>
    </recommendedName>
</protein>
<evidence type="ECO:0000259" key="1">
    <source>
        <dbReference type="PROSITE" id="PS50206"/>
    </source>
</evidence>
<organism evidence="2">
    <name type="scientific">marine sediment metagenome</name>
    <dbReference type="NCBI Taxonomy" id="412755"/>
    <lineage>
        <taxon>unclassified sequences</taxon>
        <taxon>metagenomes</taxon>
        <taxon>ecological metagenomes</taxon>
    </lineage>
</organism>
<feature type="non-terminal residue" evidence="2">
    <location>
        <position position="205"/>
    </location>
</feature>
<comment type="caution">
    <text evidence="2">The sequence shown here is derived from an EMBL/GenBank/DDBJ whole genome shotgun (WGS) entry which is preliminary data.</text>
</comment>
<dbReference type="Gene3D" id="3.40.250.10">
    <property type="entry name" value="Rhodanese-like domain"/>
    <property type="match status" value="1"/>
</dbReference>
<dbReference type="PANTHER" id="PTHR43031">
    <property type="entry name" value="FAD-DEPENDENT OXIDOREDUCTASE"/>
    <property type="match status" value="1"/>
</dbReference>
<dbReference type="Pfam" id="PF00581">
    <property type="entry name" value="Rhodanese"/>
    <property type="match status" value="1"/>
</dbReference>
<dbReference type="CDD" id="cd00158">
    <property type="entry name" value="RHOD"/>
    <property type="match status" value="1"/>
</dbReference>
<evidence type="ECO:0000313" key="2">
    <source>
        <dbReference type="EMBL" id="GAF88512.1"/>
    </source>
</evidence>
<name>X0TK63_9ZZZZ</name>
<dbReference type="InterPro" id="IPR036873">
    <property type="entry name" value="Rhodanese-like_dom_sf"/>
</dbReference>
<accession>X0TK63</accession>
<sequence>AQEEVIAAAADAYLNNPNTVFNISSEDLLPQMLGADRPFVLSIRSATDFAYAHIAGAVNMSFGTLFESASLSALPDDSKIIVYCYTGHTASMASALLNMCGYDTTNLKWGIMGWTKDTIVANKQFTNPESDLPVETTVNEATATYERPAVDVTSSSVDSELIRAACYAYANAGAKYIKAGDLLNLIMDGDDGNDPVIVSIRSAAQ</sequence>
<dbReference type="SUPFAM" id="SSF52821">
    <property type="entry name" value="Rhodanese/Cell cycle control phosphatase"/>
    <property type="match status" value="1"/>
</dbReference>
<dbReference type="AlphaFoldDB" id="X0TK63"/>
<dbReference type="InterPro" id="IPR050229">
    <property type="entry name" value="GlpE_sulfurtransferase"/>
</dbReference>
<dbReference type="SMART" id="SM00450">
    <property type="entry name" value="RHOD"/>
    <property type="match status" value="1"/>
</dbReference>
<proteinExistence type="predicted"/>
<gene>
    <name evidence="2" type="ORF">S01H1_22396</name>
</gene>
<reference evidence="2" key="1">
    <citation type="journal article" date="2014" name="Front. Microbiol.">
        <title>High frequency of phylogenetically diverse reductive dehalogenase-homologous genes in deep subseafloor sedimentary metagenomes.</title>
        <authorList>
            <person name="Kawai M."/>
            <person name="Futagami T."/>
            <person name="Toyoda A."/>
            <person name="Takaki Y."/>
            <person name="Nishi S."/>
            <person name="Hori S."/>
            <person name="Arai W."/>
            <person name="Tsubouchi T."/>
            <person name="Morono Y."/>
            <person name="Uchiyama I."/>
            <person name="Ito T."/>
            <person name="Fujiyama A."/>
            <person name="Inagaki F."/>
            <person name="Takami H."/>
        </authorList>
    </citation>
    <scope>NUCLEOTIDE SEQUENCE</scope>
    <source>
        <strain evidence="2">Expedition CK06-06</strain>
    </source>
</reference>
<dbReference type="PANTHER" id="PTHR43031:SF16">
    <property type="entry name" value="OXIDOREDUCTASE"/>
    <property type="match status" value="1"/>
</dbReference>